<evidence type="ECO:0008006" key="2">
    <source>
        <dbReference type="Google" id="ProtNLM"/>
    </source>
</evidence>
<organism evidence="1">
    <name type="scientific">Tanacetum cinerariifolium</name>
    <name type="common">Dalmatian daisy</name>
    <name type="synonym">Chrysanthemum cinerariifolium</name>
    <dbReference type="NCBI Taxonomy" id="118510"/>
    <lineage>
        <taxon>Eukaryota</taxon>
        <taxon>Viridiplantae</taxon>
        <taxon>Streptophyta</taxon>
        <taxon>Embryophyta</taxon>
        <taxon>Tracheophyta</taxon>
        <taxon>Spermatophyta</taxon>
        <taxon>Magnoliopsida</taxon>
        <taxon>eudicotyledons</taxon>
        <taxon>Gunneridae</taxon>
        <taxon>Pentapetalae</taxon>
        <taxon>asterids</taxon>
        <taxon>campanulids</taxon>
        <taxon>Asterales</taxon>
        <taxon>Asteraceae</taxon>
        <taxon>Asteroideae</taxon>
        <taxon>Anthemideae</taxon>
        <taxon>Anthemidinae</taxon>
        <taxon>Tanacetum</taxon>
    </lineage>
</organism>
<accession>A0A699SXG6</accession>
<feature type="non-terminal residue" evidence="1">
    <location>
        <position position="99"/>
    </location>
</feature>
<reference evidence="1" key="1">
    <citation type="journal article" date="2019" name="Sci. Rep.">
        <title>Draft genome of Tanacetum cinerariifolium, the natural source of mosquito coil.</title>
        <authorList>
            <person name="Yamashiro T."/>
            <person name="Shiraishi A."/>
            <person name="Satake H."/>
            <person name="Nakayama K."/>
        </authorList>
    </citation>
    <scope>NUCLEOTIDE SEQUENCE</scope>
</reference>
<dbReference type="EMBL" id="BKCJ011199171">
    <property type="protein sequence ID" value="GFD02607.1"/>
    <property type="molecule type" value="Genomic_DNA"/>
</dbReference>
<protein>
    <recommendedName>
        <fullName evidence="2">Reverse transcriptase domain-containing protein</fullName>
    </recommendedName>
</protein>
<name>A0A699SXG6_TANCI</name>
<feature type="non-terminal residue" evidence="1">
    <location>
        <position position="1"/>
    </location>
</feature>
<proteinExistence type="predicted"/>
<evidence type="ECO:0000313" key="1">
    <source>
        <dbReference type="EMBL" id="GFD02607.1"/>
    </source>
</evidence>
<dbReference type="AlphaFoldDB" id="A0A699SXG6"/>
<sequence length="99" mass="10747">ADKKPGASGRVFAITEGQAANTSEHHVTIDCHSYRVIFGDIHASEYIYHGSLPGKPMQIISALQAHVFPDKLPGIPPVREVEFNIELNPGAEPISKAPY</sequence>
<comment type="caution">
    <text evidence="1">The sequence shown here is derived from an EMBL/GenBank/DDBJ whole genome shotgun (WGS) entry which is preliminary data.</text>
</comment>
<gene>
    <name evidence="1" type="ORF">Tci_874576</name>
</gene>